<name>A0A5R9G8Q0_9BACL</name>
<accession>A0A5R9G8Q0</accession>
<gene>
    <name evidence="6" type="ORF">FE782_12120</name>
</gene>
<dbReference type="FunFam" id="3.30.300.30:FF:000008">
    <property type="entry name" value="2,3-dihydroxybenzoate-AMP ligase"/>
    <property type="match status" value="1"/>
</dbReference>
<reference evidence="6 7" key="1">
    <citation type="submission" date="2019-05" db="EMBL/GenBank/DDBJ databases">
        <authorList>
            <person name="Narsing Rao M.P."/>
            <person name="Li W.J."/>
        </authorList>
    </citation>
    <scope>NUCLEOTIDE SEQUENCE [LARGE SCALE GENOMIC DNA]</scope>
    <source>
        <strain evidence="6 7">SYSU_K30003</strain>
    </source>
</reference>
<dbReference type="InterPro" id="IPR050237">
    <property type="entry name" value="ATP-dep_AMP-bd_enzyme"/>
</dbReference>
<feature type="compositionally biased region" description="Low complexity" evidence="3">
    <location>
        <begin position="559"/>
        <end position="578"/>
    </location>
</feature>
<evidence type="ECO:0000256" key="3">
    <source>
        <dbReference type="SAM" id="MobiDB-lite"/>
    </source>
</evidence>
<evidence type="ECO:0000256" key="1">
    <source>
        <dbReference type="ARBA" id="ARBA00006432"/>
    </source>
</evidence>
<evidence type="ECO:0000259" key="5">
    <source>
        <dbReference type="Pfam" id="PF13193"/>
    </source>
</evidence>
<dbReference type="Gene3D" id="2.30.38.10">
    <property type="entry name" value="Luciferase, Domain 3"/>
    <property type="match status" value="1"/>
</dbReference>
<dbReference type="Pfam" id="PF00501">
    <property type="entry name" value="AMP-binding"/>
    <property type="match status" value="1"/>
</dbReference>
<dbReference type="PANTHER" id="PTHR43767">
    <property type="entry name" value="LONG-CHAIN-FATTY-ACID--COA LIGASE"/>
    <property type="match status" value="1"/>
</dbReference>
<feature type="domain" description="AMP-dependent synthetase/ligase" evidence="4">
    <location>
        <begin position="32"/>
        <end position="418"/>
    </location>
</feature>
<evidence type="ECO:0000259" key="4">
    <source>
        <dbReference type="Pfam" id="PF00501"/>
    </source>
</evidence>
<dbReference type="InterPro" id="IPR000873">
    <property type="entry name" value="AMP-dep_synth/lig_dom"/>
</dbReference>
<evidence type="ECO:0000256" key="2">
    <source>
        <dbReference type="ARBA" id="ARBA00022598"/>
    </source>
</evidence>
<dbReference type="InterPro" id="IPR020845">
    <property type="entry name" value="AMP-binding_CS"/>
</dbReference>
<dbReference type="Gene3D" id="3.40.50.980">
    <property type="match status" value="2"/>
</dbReference>
<keyword evidence="7" id="KW-1185">Reference proteome</keyword>
<dbReference type="InterPro" id="IPR025110">
    <property type="entry name" value="AMP-bd_C"/>
</dbReference>
<dbReference type="CDD" id="cd05936">
    <property type="entry name" value="FC-FACS_FadD_like"/>
    <property type="match status" value="1"/>
</dbReference>
<dbReference type="GO" id="GO:0016877">
    <property type="term" value="F:ligase activity, forming carbon-sulfur bonds"/>
    <property type="evidence" value="ECO:0007669"/>
    <property type="project" value="UniProtKB-ARBA"/>
</dbReference>
<dbReference type="SUPFAM" id="SSF56801">
    <property type="entry name" value="Acetyl-CoA synthetase-like"/>
    <property type="match status" value="1"/>
</dbReference>
<dbReference type="InterPro" id="IPR045851">
    <property type="entry name" value="AMP-bd_C_sf"/>
</dbReference>
<proteinExistence type="inferred from homology"/>
<evidence type="ECO:0000313" key="6">
    <source>
        <dbReference type="EMBL" id="TLS52101.1"/>
    </source>
</evidence>
<organism evidence="6 7">
    <name type="scientific">Paenibacillus antri</name>
    <dbReference type="NCBI Taxonomy" id="2582848"/>
    <lineage>
        <taxon>Bacteria</taxon>
        <taxon>Bacillati</taxon>
        <taxon>Bacillota</taxon>
        <taxon>Bacilli</taxon>
        <taxon>Bacillales</taxon>
        <taxon>Paenibacillaceae</taxon>
        <taxon>Paenibacillus</taxon>
    </lineage>
</organism>
<comment type="similarity">
    <text evidence="1">Belongs to the ATP-dependent AMP-binding enzyme family.</text>
</comment>
<dbReference type="OrthoDB" id="9757771at2"/>
<dbReference type="PROSITE" id="PS00455">
    <property type="entry name" value="AMP_BINDING"/>
    <property type="match status" value="1"/>
</dbReference>
<dbReference type="Proteomes" id="UP000309676">
    <property type="component" value="Unassembled WGS sequence"/>
</dbReference>
<dbReference type="Gene3D" id="3.30.300.30">
    <property type="match status" value="1"/>
</dbReference>
<dbReference type="RefSeq" id="WP_138194345.1">
    <property type="nucleotide sequence ID" value="NZ_VCIW01000006.1"/>
</dbReference>
<feature type="domain" description="AMP-binding enzyme C-terminal" evidence="5">
    <location>
        <begin position="468"/>
        <end position="543"/>
    </location>
</feature>
<keyword evidence="2 6" id="KW-0436">Ligase</keyword>
<evidence type="ECO:0000313" key="7">
    <source>
        <dbReference type="Proteomes" id="UP000309676"/>
    </source>
</evidence>
<dbReference type="PANTHER" id="PTHR43767:SF9">
    <property type="entry name" value="LONG-CHAIN-FATTY-ACID--COA LIGASE"/>
    <property type="match status" value="1"/>
</dbReference>
<dbReference type="Pfam" id="PF13193">
    <property type="entry name" value="AMP-binding_C"/>
    <property type="match status" value="1"/>
</dbReference>
<dbReference type="FunFam" id="3.40.50.12780:FF:000003">
    <property type="entry name" value="Long-chain-fatty-acid--CoA ligase FadD"/>
    <property type="match status" value="1"/>
</dbReference>
<dbReference type="EMBL" id="VCIW01000006">
    <property type="protein sequence ID" value="TLS52101.1"/>
    <property type="molecule type" value="Genomic_DNA"/>
</dbReference>
<comment type="caution">
    <text evidence="6">The sequence shown here is derived from an EMBL/GenBank/DDBJ whole genome shotgun (WGS) entry which is preliminary data.</text>
</comment>
<dbReference type="AlphaFoldDB" id="A0A5R9G8Q0"/>
<feature type="region of interest" description="Disordered" evidence="3">
    <location>
        <begin position="559"/>
        <end position="587"/>
    </location>
</feature>
<sequence length="587" mass="64922">MPQPKRWLDSYPAEVPPTYDYPSMNLARLLVDSADRYPSHPAVEFLGTRYTYAELRDAAYRFANALRAHGVAKGDRVAIMLPNCPAAVIAYYGTLLTGAVVVQTNPLYKPQELKHQLGDSGAKAIVTLDQLVPRVEAIREYTLLERMIVTSVAEQLPWPKSWLYPLKLKRSKQFVKVNWTETVTPWKTFLASAPASPILEPVDAVEDVAVLQYTGGTTGVAKGVMLTHFNMTANTYQNKLWFHKCREGQEKFLAALPLFHVFGLTVLMNQAALTAGELILLPRFEAETVLKTIHKRRPTVFPGAPTMYIALINHPRIKEYDLTSISACVSGSASLPVEVQERFEELSGARLIEGYGMTEASPVTHANPIWGKRKIGRVGIPFPDTEARIVDSETGEELPAGEIGEVAVRGPQVMKGYWNRPEETAKVLRDGWLFTGDMGTMDEEGFFAIVDRKKDMIIASGYNVYPREIEEVLYEHPAVKEAVAVGMPDKYRGETVKAYIVLKEGASVNGPALEAYCREHLAAYKVPRYFEFREELPKTMIGKVLRRALIEEEQAKAAAGREAASGAASGADEGSAEGCPPPPPPKA</sequence>
<protein>
    <submittedName>
        <fullName evidence="6">Long-chain fatty acid--CoA ligase</fullName>
    </submittedName>
</protein>